<comment type="caution">
    <text evidence="1">The sequence shown here is derived from an EMBL/GenBank/DDBJ whole genome shotgun (WGS) entry which is preliminary data.</text>
</comment>
<organism evidence="1 2">
    <name type="scientific">Holothuria leucospilota</name>
    <name type="common">Black long sea cucumber</name>
    <name type="synonym">Mertensiothuria leucospilota</name>
    <dbReference type="NCBI Taxonomy" id="206669"/>
    <lineage>
        <taxon>Eukaryota</taxon>
        <taxon>Metazoa</taxon>
        <taxon>Echinodermata</taxon>
        <taxon>Eleutherozoa</taxon>
        <taxon>Echinozoa</taxon>
        <taxon>Holothuroidea</taxon>
        <taxon>Aspidochirotacea</taxon>
        <taxon>Aspidochirotida</taxon>
        <taxon>Holothuriidae</taxon>
        <taxon>Holothuria</taxon>
    </lineage>
</organism>
<evidence type="ECO:0000313" key="2">
    <source>
        <dbReference type="Proteomes" id="UP001152320"/>
    </source>
</evidence>
<protein>
    <submittedName>
        <fullName evidence="1">Uncharacterized protein</fullName>
    </submittedName>
</protein>
<accession>A0A9Q1BGS2</accession>
<proteinExistence type="predicted"/>
<evidence type="ECO:0000313" key="1">
    <source>
        <dbReference type="EMBL" id="KAJ8027126.1"/>
    </source>
</evidence>
<sequence length="98" mass="11126">MNVLVSFFCRIMPHTYTKRQGKRQYQAYGPKDLEAALKAVKNGMSHTKASKASNVKRSTYKLQNYSSIKVHAGKVGRTCVFFPVEEETIVKTLAEVRK</sequence>
<reference evidence="1" key="1">
    <citation type="submission" date="2021-10" db="EMBL/GenBank/DDBJ databases">
        <title>Tropical sea cucumber genome reveals ecological adaptation and Cuvierian tubules defense mechanism.</title>
        <authorList>
            <person name="Chen T."/>
        </authorList>
    </citation>
    <scope>NUCLEOTIDE SEQUENCE</scope>
    <source>
        <strain evidence="1">Nanhai2018</strain>
        <tissue evidence="1">Muscle</tissue>
    </source>
</reference>
<dbReference type="OrthoDB" id="10031330at2759"/>
<dbReference type="AlphaFoldDB" id="A0A9Q1BGS2"/>
<name>A0A9Q1BGS2_HOLLE</name>
<dbReference type="Gene3D" id="1.10.10.60">
    <property type="entry name" value="Homeodomain-like"/>
    <property type="match status" value="1"/>
</dbReference>
<dbReference type="Proteomes" id="UP001152320">
    <property type="component" value="Chromosome 16"/>
</dbReference>
<dbReference type="EMBL" id="JAIZAY010000016">
    <property type="protein sequence ID" value="KAJ8027126.1"/>
    <property type="molecule type" value="Genomic_DNA"/>
</dbReference>
<keyword evidence="2" id="KW-1185">Reference proteome</keyword>
<gene>
    <name evidence="1" type="ORF">HOLleu_32176</name>
</gene>